<proteinExistence type="predicted"/>
<reference evidence="4" key="2">
    <citation type="submission" date="2025-08" db="UniProtKB">
        <authorList>
            <consortium name="Ensembl"/>
        </authorList>
    </citation>
    <scope>IDENTIFICATION</scope>
</reference>
<dbReference type="GO" id="GO:0005634">
    <property type="term" value="C:nucleus"/>
    <property type="evidence" value="ECO:0007669"/>
    <property type="project" value="UniProtKB-SubCell"/>
</dbReference>
<dbReference type="Gene3D" id="1.10.10.10">
    <property type="entry name" value="Winged helix-like DNA-binding domain superfamily/Winged helix DNA-binding domain"/>
    <property type="match status" value="1"/>
</dbReference>
<reference evidence="4" key="1">
    <citation type="submission" date="2020-06" db="EMBL/GenBank/DDBJ databases">
        <authorList>
            <consortium name="Wellcome Sanger Institute Data Sharing"/>
        </authorList>
    </citation>
    <scope>NUCLEOTIDE SEQUENCE [LARGE SCALE GENOMIC DNA]</scope>
</reference>
<dbReference type="InterPro" id="IPR047513">
    <property type="entry name" value="FOXJ1"/>
</dbReference>
<feature type="domain" description="Fork-head" evidence="3">
    <location>
        <begin position="15"/>
        <end position="109"/>
    </location>
</feature>
<comment type="subcellular location">
    <subcellularLocation>
        <location evidence="2">Nucleus</location>
    </subcellularLocation>
</comment>
<protein>
    <submittedName>
        <fullName evidence="4">Forkhead box protein J1-B-like</fullName>
    </submittedName>
</protein>
<keyword evidence="5" id="KW-1185">Reference proteome</keyword>
<name>A0A8C5G7H5_GOUWI</name>
<reference evidence="4" key="3">
    <citation type="submission" date="2025-09" db="UniProtKB">
        <authorList>
            <consortium name="Ensembl"/>
        </authorList>
    </citation>
    <scope>IDENTIFICATION</scope>
</reference>
<dbReference type="InterPro" id="IPR001766">
    <property type="entry name" value="Fork_head_dom"/>
</dbReference>
<dbReference type="PANTHER" id="PTHR46805">
    <property type="entry name" value="FORKHEAD BOX PROTEIN J1"/>
    <property type="match status" value="1"/>
</dbReference>
<dbReference type="SUPFAM" id="SSF46785">
    <property type="entry name" value="Winged helix' DNA-binding domain"/>
    <property type="match status" value="1"/>
</dbReference>
<evidence type="ECO:0000259" key="3">
    <source>
        <dbReference type="PROSITE" id="PS50039"/>
    </source>
</evidence>
<dbReference type="InterPro" id="IPR036390">
    <property type="entry name" value="WH_DNA-bd_sf"/>
</dbReference>
<evidence type="ECO:0000313" key="5">
    <source>
        <dbReference type="Proteomes" id="UP000694680"/>
    </source>
</evidence>
<dbReference type="Ensembl" id="ENSGWIT00000022474.1">
    <property type="protein sequence ID" value="ENSGWIP00000020457.1"/>
    <property type="gene ID" value="ENSGWIG00000011075.1"/>
</dbReference>
<evidence type="ECO:0000256" key="2">
    <source>
        <dbReference type="PROSITE-ProRule" id="PRU00089"/>
    </source>
</evidence>
<dbReference type="PRINTS" id="PR00053">
    <property type="entry name" value="FORKHEAD"/>
</dbReference>
<keyword evidence="2" id="KW-0539">Nucleus</keyword>
<sequence>AAQQPRGSPVLQVPGPPHSYTCLIFMAMQASEQHEVPLSTIYKWIKENFCYYRHAKPSWQNSIRHFLSLKKCFKNVPRQKDKSGKGRVWQIDPEHLDMFVNRIYRPREFLQGYQGTANTSSFIEGTTRSTETPLDFDILSAACNDIVGGHCSTLEDLDTDAVRVLECEVEGIQQPTGELARCWGGGGGEDVMIHQLSYGHMDLCATTMDDTVNLAELQMPLQYLHQHQDQQHLVNLDQSLMLFSEQSGVGEVQPWVEVTVETETVPPTLD</sequence>
<dbReference type="SMART" id="SM00339">
    <property type="entry name" value="FH"/>
    <property type="match status" value="1"/>
</dbReference>
<keyword evidence="1 2" id="KW-0238">DNA-binding</keyword>
<accession>A0A8C5G7H5</accession>
<dbReference type="AlphaFoldDB" id="A0A8C5G7H5"/>
<organism evidence="4 5">
    <name type="scientific">Gouania willdenowi</name>
    <name type="common">Blunt-snouted clingfish</name>
    <name type="synonym">Lepadogaster willdenowi</name>
    <dbReference type="NCBI Taxonomy" id="441366"/>
    <lineage>
        <taxon>Eukaryota</taxon>
        <taxon>Metazoa</taxon>
        <taxon>Chordata</taxon>
        <taxon>Craniata</taxon>
        <taxon>Vertebrata</taxon>
        <taxon>Euteleostomi</taxon>
        <taxon>Actinopterygii</taxon>
        <taxon>Neopterygii</taxon>
        <taxon>Teleostei</taxon>
        <taxon>Neoteleostei</taxon>
        <taxon>Acanthomorphata</taxon>
        <taxon>Ovalentaria</taxon>
        <taxon>Blenniimorphae</taxon>
        <taxon>Blenniiformes</taxon>
        <taxon>Gobiesocoidei</taxon>
        <taxon>Gobiesocidae</taxon>
        <taxon>Gobiesocinae</taxon>
        <taxon>Gouania</taxon>
    </lineage>
</organism>
<dbReference type="GO" id="GO:0000981">
    <property type="term" value="F:DNA-binding transcription factor activity, RNA polymerase II-specific"/>
    <property type="evidence" value="ECO:0007669"/>
    <property type="project" value="TreeGrafter"/>
</dbReference>
<dbReference type="PROSITE" id="PS00658">
    <property type="entry name" value="FORK_HEAD_2"/>
    <property type="match status" value="1"/>
</dbReference>
<feature type="DNA-binding region" description="Fork-head" evidence="2">
    <location>
        <begin position="15"/>
        <end position="109"/>
    </location>
</feature>
<dbReference type="PANTHER" id="PTHR46805:SF3">
    <property type="entry name" value="FORKHEAD BOX PROTEIN J1-B"/>
    <property type="match status" value="1"/>
</dbReference>
<gene>
    <name evidence="4" type="primary">LOC114475277</name>
</gene>
<dbReference type="InterPro" id="IPR030456">
    <property type="entry name" value="TF_fork_head_CS_2"/>
</dbReference>
<evidence type="ECO:0000313" key="4">
    <source>
        <dbReference type="Ensembl" id="ENSGWIP00000020457.1"/>
    </source>
</evidence>
<dbReference type="Proteomes" id="UP000694680">
    <property type="component" value="Chromosome 14"/>
</dbReference>
<dbReference type="Pfam" id="PF00250">
    <property type="entry name" value="Forkhead"/>
    <property type="match status" value="1"/>
</dbReference>
<dbReference type="InterPro" id="IPR036388">
    <property type="entry name" value="WH-like_DNA-bd_sf"/>
</dbReference>
<evidence type="ECO:0000256" key="1">
    <source>
        <dbReference type="ARBA" id="ARBA00023125"/>
    </source>
</evidence>
<dbReference type="PROSITE" id="PS50039">
    <property type="entry name" value="FORK_HEAD_3"/>
    <property type="match status" value="1"/>
</dbReference>
<dbReference type="GO" id="GO:0000978">
    <property type="term" value="F:RNA polymerase II cis-regulatory region sequence-specific DNA binding"/>
    <property type="evidence" value="ECO:0007669"/>
    <property type="project" value="TreeGrafter"/>
</dbReference>